<evidence type="ECO:0000256" key="1">
    <source>
        <dbReference type="SAM" id="Phobius"/>
    </source>
</evidence>
<organism evidence="2 3">
    <name type="scientific">Sphaerospermopsis reniformis</name>
    <dbReference type="NCBI Taxonomy" id="531300"/>
    <lineage>
        <taxon>Bacteria</taxon>
        <taxon>Bacillati</taxon>
        <taxon>Cyanobacteriota</taxon>
        <taxon>Cyanophyceae</taxon>
        <taxon>Nostocales</taxon>
        <taxon>Aphanizomenonaceae</taxon>
        <taxon>Sphaerospermopsis</taxon>
    </lineage>
</organism>
<accession>A0A480A2M4</accession>
<reference evidence="3" key="1">
    <citation type="submission" date="2019-02" db="EMBL/GenBank/DDBJ databases">
        <title>Draft genome sequence of Sphaerospermopsis reniformis NIES-1949.</title>
        <authorList>
            <person name="Yamaguchi H."/>
            <person name="Suzuki S."/>
            <person name="Kawachi M."/>
        </authorList>
    </citation>
    <scope>NUCLEOTIDE SEQUENCE [LARGE SCALE GENOMIC DNA]</scope>
    <source>
        <strain evidence="3">NIES-1949</strain>
    </source>
</reference>
<dbReference type="AlphaFoldDB" id="A0A480A2M4"/>
<protein>
    <submittedName>
        <fullName evidence="2">Uncharacterized protein</fullName>
    </submittedName>
</protein>
<keyword evidence="3" id="KW-1185">Reference proteome</keyword>
<feature type="transmembrane region" description="Helical" evidence="1">
    <location>
        <begin position="7"/>
        <end position="27"/>
    </location>
</feature>
<evidence type="ECO:0000313" key="2">
    <source>
        <dbReference type="EMBL" id="GCL39280.1"/>
    </source>
</evidence>
<dbReference type="EMBL" id="BJCE01000233">
    <property type="protein sequence ID" value="GCL39280.1"/>
    <property type="molecule type" value="Genomic_DNA"/>
</dbReference>
<sequence>MTNKINLLINFIHLSIYTYIFGLAVFINSVHAEENQKQLFPDISDESYQREKIKTMEDTTDADYKIHQNHSLLVPERIEENDFMFSQQPLDLLPLKKTDIKDINKDLETNQPLAPKLDNSNSGDNIYKSPPQAVPKDKVPAILTTFSLNDLTVNHLTKAVVDTQFVFGTERTDNLYINALYQIESKVIQSLSQDNIFTSDFQGEYLQLRTINQNRQISIIQSQPQTLRGFELQQTFIGPCYLVNNDASVSGEQCNLLPPFVVDRKSIEPRFFVPNRIEQLGNIGDVISPETLALIKLPGWQNQGFNGEFTGIDLYLPNIGATPGNSQSNQTAISRRESLDNTYSLGHYQVRQIVKTNAQKAVLGRTIKGVNVIVDDENLGLNSALGALGAMLPDIKPNLKGTAANANTNINRNLFNAANNIRVPGNSFVIYQGGVGEAVHNQINVNNGNGVKRTSNIPAGKFNSVWLGISPVTKRSFSQTSRYVPTGEERRVLRVGGEGGINSDVNFAVATNENGISNSINSANLNNFYIQAYMSLLQRDVNFETVNILNKKTNYYPHLSLTGNITNYNSVLRYYTGAIFSENVKLYVGGDYTINWDNWLLNLGAIAYNNGDKDYYSKVEGSLSKQFRFSPNTNLGLFTGFRYAWDRDQDNFLDNPVDNFVSVGANLNFNIFSLQISQLLDLLPDSTGNKIQASLTASLGKNASFTAYFSPQRSIDSYGISSRYSWGDSANRSSISFNWGRNIYDFGDDAFGENLQTKNDTFSVIFQAFFK</sequence>
<evidence type="ECO:0000313" key="3">
    <source>
        <dbReference type="Proteomes" id="UP000300142"/>
    </source>
</evidence>
<keyword evidence="1" id="KW-1133">Transmembrane helix</keyword>
<gene>
    <name evidence="2" type="ORF">SR1949_44050</name>
</gene>
<name>A0A480A2M4_9CYAN</name>
<proteinExistence type="predicted"/>
<keyword evidence="1" id="KW-0472">Membrane</keyword>
<comment type="caution">
    <text evidence="2">The sequence shown here is derived from an EMBL/GenBank/DDBJ whole genome shotgun (WGS) entry which is preliminary data.</text>
</comment>
<keyword evidence="1" id="KW-0812">Transmembrane</keyword>
<dbReference type="RefSeq" id="WP_137668905.1">
    <property type="nucleotide sequence ID" value="NZ_BJCE01000233.1"/>
</dbReference>
<dbReference type="Proteomes" id="UP000300142">
    <property type="component" value="Unassembled WGS sequence"/>
</dbReference>